<dbReference type="EMBL" id="BANI01000119">
    <property type="protein sequence ID" value="GAN97027.1"/>
    <property type="molecule type" value="Genomic_DNA"/>
</dbReference>
<gene>
    <name evidence="1" type="ORF">Geu3261_0136_005</name>
</gene>
<dbReference type="AlphaFoldDB" id="A0A0D6Q0C1"/>
<comment type="caution">
    <text evidence="1">The sequence shown here is derived from an EMBL/GenBank/DDBJ whole genome shotgun (WGS) entry which is preliminary data.</text>
</comment>
<accession>A0A0D6Q0C1</accession>
<protein>
    <submittedName>
        <fullName evidence="1">Uncharacterized protein</fullName>
    </submittedName>
</protein>
<name>A0A0D6Q0C1_KOMEU</name>
<sequence>MRYEVHGPFWSPRVQSEARAEALRAFWDEMQDMVPGLPRAIGIYVFSTCHGNTFTPWYVGKTNAKAGFRGEIFQDHKLGHYVDASELKRGHPAIHLIAKVEPVRGNFCKASQQSGREIDELETVMIGMALRANPDVRNSKKTWFNRTCQVPGIIGDTLTGRPSEAVATLRNTLKL</sequence>
<organism evidence="1 2">
    <name type="scientific">Komagataeibacter europaeus NBRC 3261</name>
    <dbReference type="NCBI Taxonomy" id="1234669"/>
    <lineage>
        <taxon>Bacteria</taxon>
        <taxon>Pseudomonadati</taxon>
        <taxon>Pseudomonadota</taxon>
        <taxon>Alphaproteobacteria</taxon>
        <taxon>Acetobacterales</taxon>
        <taxon>Acetobacteraceae</taxon>
        <taxon>Komagataeibacter</taxon>
    </lineage>
</organism>
<evidence type="ECO:0000313" key="1">
    <source>
        <dbReference type="EMBL" id="GAN97027.1"/>
    </source>
</evidence>
<proteinExistence type="predicted"/>
<dbReference type="RefSeq" id="WP_048851644.1">
    <property type="nucleotide sequence ID" value="NZ_BANI01000119.1"/>
</dbReference>
<evidence type="ECO:0000313" key="2">
    <source>
        <dbReference type="Proteomes" id="UP000032675"/>
    </source>
</evidence>
<dbReference type="Proteomes" id="UP000032675">
    <property type="component" value="Unassembled WGS sequence"/>
</dbReference>
<reference evidence="1 2" key="1">
    <citation type="submission" date="2012-11" db="EMBL/GenBank/DDBJ databases">
        <title>Whole genome sequence of Gluconacetobacter europaeus NBRC3261.</title>
        <authorList>
            <person name="Azuma Y."/>
            <person name="Higashiura N."/>
            <person name="Hirakawa H."/>
            <person name="Matsushita K."/>
        </authorList>
    </citation>
    <scope>NUCLEOTIDE SEQUENCE [LARGE SCALE GENOMIC DNA]</scope>
    <source>
        <strain evidence="1 2">NBRC 3261</strain>
    </source>
</reference>